<feature type="transmembrane region" description="Helical" evidence="6">
    <location>
        <begin position="406"/>
        <end position="424"/>
    </location>
</feature>
<evidence type="ECO:0000256" key="5">
    <source>
        <dbReference type="ARBA" id="ARBA00023136"/>
    </source>
</evidence>
<feature type="transmembrane region" description="Helical" evidence="6">
    <location>
        <begin position="21"/>
        <end position="41"/>
    </location>
</feature>
<name>A0A5M8FU23_9GAMM</name>
<keyword evidence="4 6" id="KW-1133">Transmembrane helix</keyword>
<dbReference type="InterPro" id="IPR002797">
    <property type="entry name" value="Polysacc_synth"/>
</dbReference>
<feature type="transmembrane region" description="Helical" evidence="6">
    <location>
        <begin position="269"/>
        <end position="292"/>
    </location>
</feature>
<feature type="transmembrane region" description="Helical" evidence="6">
    <location>
        <begin position="233"/>
        <end position="249"/>
    </location>
</feature>
<feature type="transmembrane region" description="Helical" evidence="6">
    <location>
        <begin position="313"/>
        <end position="332"/>
    </location>
</feature>
<dbReference type="OrthoDB" id="103403at2"/>
<feature type="transmembrane region" description="Helical" evidence="6">
    <location>
        <begin position="128"/>
        <end position="146"/>
    </location>
</feature>
<comment type="caution">
    <text evidence="7">The sequence shown here is derived from an EMBL/GenBank/DDBJ whole genome shotgun (WGS) entry which is preliminary data.</text>
</comment>
<dbReference type="PANTHER" id="PTHR30250">
    <property type="entry name" value="PST FAMILY PREDICTED COLANIC ACID TRANSPORTER"/>
    <property type="match status" value="1"/>
</dbReference>
<sequence length="451" mass="47757">MLAFDALFRGGDLRRKLIRGGIGSAVVQAGNRLLMLLLGILLARGLGAEGYGIYAYTFATMSLLMVAAEAGTPTLLMREVAAAHGRDDWSTLRSSLQTGALFVVMSSACVTSAGLVMLWAFAGTVGQAAFYSMLLMLFVLPLTAVAKTFAAAVHGLQHVVAAQAVEMLLRPLAVIIIAGWLFYQYPSLRQPQFALAAQLAASVVVLAMAGLLLWRVLPASCRGAAPAGRGRRWFRAAVPFAVIGAAGVLNNQTDLLMLGWFREANEVGIYRVAMQGAILVAFTQQAAGAVVAPQFARLFAQADRDRLQRLLTLAARLVTLTALPLALLFIVAGDDISAWVFGAEFADSHLPLAILASGQLIAAGFGLVGPLLTMTGRERFVARTLWQTALLNVALNLVLIPLYGSAGASIASAVSLVAWNYMLGHHAWTRLGLRAGAFGRSRPGVVIGSEK</sequence>
<keyword evidence="5 6" id="KW-0472">Membrane</keyword>
<keyword evidence="3 6" id="KW-0812">Transmembrane</keyword>
<dbReference type="RefSeq" id="WP_150089872.1">
    <property type="nucleotide sequence ID" value="NZ_VWXX01000002.1"/>
</dbReference>
<accession>A0A5M8FU23</accession>
<dbReference type="Pfam" id="PF01943">
    <property type="entry name" value="Polysacc_synt"/>
    <property type="match status" value="1"/>
</dbReference>
<evidence type="ECO:0000256" key="3">
    <source>
        <dbReference type="ARBA" id="ARBA00022692"/>
    </source>
</evidence>
<evidence type="ECO:0000256" key="4">
    <source>
        <dbReference type="ARBA" id="ARBA00022989"/>
    </source>
</evidence>
<evidence type="ECO:0000313" key="8">
    <source>
        <dbReference type="Proteomes" id="UP000322981"/>
    </source>
</evidence>
<feature type="transmembrane region" description="Helical" evidence="6">
    <location>
        <begin position="352"/>
        <end position="373"/>
    </location>
</feature>
<dbReference type="GO" id="GO:0005886">
    <property type="term" value="C:plasma membrane"/>
    <property type="evidence" value="ECO:0007669"/>
    <property type="project" value="UniProtKB-SubCell"/>
</dbReference>
<dbReference type="EMBL" id="VWXX01000002">
    <property type="protein sequence ID" value="KAA6187312.1"/>
    <property type="molecule type" value="Genomic_DNA"/>
</dbReference>
<feature type="transmembrane region" description="Helical" evidence="6">
    <location>
        <begin position="195"/>
        <end position="213"/>
    </location>
</feature>
<protein>
    <submittedName>
        <fullName evidence="7">Oligosaccharide flippase family protein</fullName>
    </submittedName>
</protein>
<dbReference type="PANTHER" id="PTHR30250:SF11">
    <property type="entry name" value="O-ANTIGEN TRANSPORTER-RELATED"/>
    <property type="match status" value="1"/>
</dbReference>
<evidence type="ECO:0000256" key="6">
    <source>
        <dbReference type="SAM" id="Phobius"/>
    </source>
</evidence>
<feature type="transmembrane region" description="Helical" evidence="6">
    <location>
        <begin position="53"/>
        <end position="77"/>
    </location>
</feature>
<dbReference type="Proteomes" id="UP000322981">
    <property type="component" value="Unassembled WGS sequence"/>
</dbReference>
<comment type="subcellular location">
    <subcellularLocation>
        <location evidence="1">Cell membrane</location>
        <topology evidence="1">Multi-pass membrane protein</topology>
    </subcellularLocation>
</comment>
<evidence type="ECO:0000313" key="7">
    <source>
        <dbReference type="EMBL" id="KAA6187312.1"/>
    </source>
</evidence>
<feature type="transmembrane region" description="Helical" evidence="6">
    <location>
        <begin position="167"/>
        <end position="183"/>
    </location>
</feature>
<keyword evidence="2" id="KW-1003">Cell membrane</keyword>
<evidence type="ECO:0000256" key="1">
    <source>
        <dbReference type="ARBA" id="ARBA00004651"/>
    </source>
</evidence>
<proteinExistence type="predicted"/>
<organism evidence="7 8">
    <name type="scientific">Thiohalocapsa marina</name>
    <dbReference type="NCBI Taxonomy" id="424902"/>
    <lineage>
        <taxon>Bacteria</taxon>
        <taxon>Pseudomonadati</taxon>
        <taxon>Pseudomonadota</taxon>
        <taxon>Gammaproteobacteria</taxon>
        <taxon>Chromatiales</taxon>
        <taxon>Chromatiaceae</taxon>
        <taxon>Thiohalocapsa</taxon>
    </lineage>
</organism>
<dbReference type="InterPro" id="IPR050833">
    <property type="entry name" value="Poly_Biosynth_Transport"/>
</dbReference>
<reference evidence="7 8" key="1">
    <citation type="submission" date="2019-09" db="EMBL/GenBank/DDBJ databases">
        <title>Whole-genome sequence of the purple sulfur bacterium Thiohalocapsa marina DSM 19078.</title>
        <authorList>
            <person name="Kyndt J.A."/>
            <person name="Meyer T.E."/>
        </authorList>
    </citation>
    <scope>NUCLEOTIDE SEQUENCE [LARGE SCALE GENOMIC DNA]</scope>
    <source>
        <strain evidence="7 8">DSM 19078</strain>
    </source>
</reference>
<feature type="transmembrane region" description="Helical" evidence="6">
    <location>
        <begin position="98"/>
        <end position="122"/>
    </location>
</feature>
<dbReference type="AlphaFoldDB" id="A0A5M8FU23"/>
<evidence type="ECO:0000256" key="2">
    <source>
        <dbReference type="ARBA" id="ARBA00022475"/>
    </source>
</evidence>
<gene>
    <name evidence="7" type="ORF">F2Q65_01950</name>
</gene>
<keyword evidence="8" id="KW-1185">Reference proteome</keyword>